<keyword evidence="2" id="KW-0479">Metal-binding</keyword>
<evidence type="ECO:0000256" key="1">
    <source>
        <dbReference type="ARBA" id="ARBA00001968"/>
    </source>
</evidence>
<comment type="caution">
    <text evidence="5">The sequence shown here is derived from an EMBL/GenBank/DDBJ whole genome shotgun (WGS) entry which is preliminary data.</text>
</comment>
<protein>
    <submittedName>
        <fullName evidence="5">Transposase family protein</fullName>
    </submittedName>
</protein>
<feature type="region of interest" description="Disordered" evidence="3">
    <location>
        <begin position="1"/>
        <end position="36"/>
    </location>
</feature>
<evidence type="ECO:0000313" key="5">
    <source>
        <dbReference type="EMBL" id="MDJ1185541.1"/>
    </source>
</evidence>
<dbReference type="Pfam" id="PF13359">
    <property type="entry name" value="DDE_Tnp_4"/>
    <property type="match status" value="1"/>
</dbReference>
<evidence type="ECO:0000256" key="2">
    <source>
        <dbReference type="ARBA" id="ARBA00022723"/>
    </source>
</evidence>
<accession>A0ABT7C418</accession>
<gene>
    <name evidence="5" type="ORF">PMH09_20350</name>
</gene>
<evidence type="ECO:0000256" key="3">
    <source>
        <dbReference type="SAM" id="MobiDB-lite"/>
    </source>
</evidence>
<evidence type="ECO:0000259" key="4">
    <source>
        <dbReference type="Pfam" id="PF13359"/>
    </source>
</evidence>
<sequence>RQKYRGDKAYQGETRIETPHKKPKGKVLESAKKQENQRKARERIFVEHLIRRIKSFRIVAERFRLWRQNYSRIVRVVCGLVRWRIGALILES</sequence>
<dbReference type="InterPro" id="IPR027806">
    <property type="entry name" value="HARBI1_dom"/>
</dbReference>
<feature type="non-terminal residue" evidence="5">
    <location>
        <position position="1"/>
    </location>
</feature>
<dbReference type="RefSeq" id="WP_283760182.1">
    <property type="nucleotide sequence ID" value="NZ_JAQOSQ010000039.1"/>
</dbReference>
<evidence type="ECO:0000313" key="6">
    <source>
        <dbReference type="Proteomes" id="UP001232992"/>
    </source>
</evidence>
<feature type="domain" description="DDE Tnp4" evidence="4">
    <location>
        <begin position="6"/>
        <end position="81"/>
    </location>
</feature>
<name>A0ABT7C418_9CYAN</name>
<reference evidence="5 6" key="1">
    <citation type="submission" date="2023-01" db="EMBL/GenBank/DDBJ databases">
        <title>Novel diversity within Roseofilum (Cyanobacteria; Desertifilaceae) from marine benthic mats with descriptions of four novel species.</title>
        <authorList>
            <person name="Wang Y."/>
            <person name="Berthold D.E."/>
            <person name="Hu J."/>
            <person name="Lefler F.W."/>
            <person name="Laughinghouse H.D. IV."/>
        </authorList>
    </citation>
    <scope>NUCLEOTIDE SEQUENCE [LARGE SCALE GENOMIC DNA]</scope>
    <source>
        <strain evidence="5 6">BLCC-M143</strain>
    </source>
</reference>
<dbReference type="Proteomes" id="UP001232992">
    <property type="component" value="Unassembled WGS sequence"/>
</dbReference>
<dbReference type="EMBL" id="JAQOSQ010000039">
    <property type="protein sequence ID" value="MDJ1185541.1"/>
    <property type="molecule type" value="Genomic_DNA"/>
</dbReference>
<organism evidence="5 6">
    <name type="scientific">Roseofilum casamattae BLCC-M143</name>
    <dbReference type="NCBI Taxonomy" id="3022442"/>
    <lineage>
        <taxon>Bacteria</taxon>
        <taxon>Bacillati</taxon>
        <taxon>Cyanobacteriota</taxon>
        <taxon>Cyanophyceae</taxon>
        <taxon>Desertifilales</taxon>
        <taxon>Desertifilaceae</taxon>
        <taxon>Roseofilum</taxon>
        <taxon>Roseofilum casamattae</taxon>
    </lineage>
</organism>
<keyword evidence="6" id="KW-1185">Reference proteome</keyword>
<proteinExistence type="predicted"/>
<comment type="cofactor">
    <cofactor evidence="1">
        <name>a divalent metal cation</name>
        <dbReference type="ChEBI" id="CHEBI:60240"/>
    </cofactor>
</comment>